<comment type="caution">
    <text evidence="1">The sequence shown here is derived from an EMBL/GenBank/DDBJ whole genome shotgun (WGS) entry which is preliminary data.</text>
</comment>
<keyword evidence="2" id="KW-1185">Reference proteome</keyword>
<dbReference type="AlphaFoldDB" id="A0A9D4QNQ5"/>
<dbReference type="EMBL" id="JAIWYP010000004">
    <property type="protein sequence ID" value="KAH3837763.1"/>
    <property type="molecule type" value="Genomic_DNA"/>
</dbReference>
<protein>
    <submittedName>
        <fullName evidence="1">Uncharacterized protein</fullName>
    </submittedName>
</protein>
<sequence length="53" mass="5921">MENIVVIDLKMKLSAGLEGVSSSASWKRSIEQCSHWPQRNSASCQSLPLMRTE</sequence>
<evidence type="ECO:0000313" key="1">
    <source>
        <dbReference type="EMBL" id="KAH3837763.1"/>
    </source>
</evidence>
<proteinExistence type="predicted"/>
<gene>
    <name evidence="1" type="ORF">DPMN_111164</name>
</gene>
<reference evidence="1" key="2">
    <citation type="submission" date="2020-11" db="EMBL/GenBank/DDBJ databases">
        <authorList>
            <person name="McCartney M.A."/>
            <person name="Auch B."/>
            <person name="Kono T."/>
            <person name="Mallez S."/>
            <person name="Becker A."/>
            <person name="Gohl D.M."/>
            <person name="Silverstein K.A.T."/>
            <person name="Koren S."/>
            <person name="Bechman K.B."/>
            <person name="Herman A."/>
            <person name="Abrahante J.E."/>
            <person name="Garbe J."/>
        </authorList>
    </citation>
    <scope>NUCLEOTIDE SEQUENCE</scope>
    <source>
        <strain evidence="1">Duluth1</strain>
        <tissue evidence="1">Whole animal</tissue>
    </source>
</reference>
<accession>A0A9D4QNQ5</accession>
<reference evidence="1" key="1">
    <citation type="journal article" date="2019" name="bioRxiv">
        <title>The Genome of the Zebra Mussel, Dreissena polymorpha: A Resource for Invasive Species Research.</title>
        <authorList>
            <person name="McCartney M.A."/>
            <person name="Auch B."/>
            <person name="Kono T."/>
            <person name="Mallez S."/>
            <person name="Zhang Y."/>
            <person name="Obille A."/>
            <person name="Becker A."/>
            <person name="Abrahante J.E."/>
            <person name="Garbe J."/>
            <person name="Badalamenti J.P."/>
            <person name="Herman A."/>
            <person name="Mangelson H."/>
            <person name="Liachko I."/>
            <person name="Sullivan S."/>
            <person name="Sone E.D."/>
            <person name="Koren S."/>
            <person name="Silverstein K.A.T."/>
            <person name="Beckman K.B."/>
            <person name="Gohl D.M."/>
        </authorList>
    </citation>
    <scope>NUCLEOTIDE SEQUENCE</scope>
    <source>
        <strain evidence="1">Duluth1</strain>
        <tissue evidence="1">Whole animal</tissue>
    </source>
</reference>
<evidence type="ECO:0000313" key="2">
    <source>
        <dbReference type="Proteomes" id="UP000828390"/>
    </source>
</evidence>
<name>A0A9D4QNQ5_DREPO</name>
<dbReference type="Proteomes" id="UP000828390">
    <property type="component" value="Unassembled WGS sequence"/>
</dbReference>
<organism evidence="1 2">
    <name type="scientific">Dreissena polymorpha</name>
    <name type="common">Zebra mussel</name>
    <name type="synonym">Mytilus polymorpha</name>
    <dbReference type="NCBI Taxonomy" id="45954"/>
    <lineage>
        <taxon>Eukaryota</taxon>
        <taxon>Metazoa</taxon>
        <taxon>Spiralia</taxon>
        <taxon>Lophotrochozoa</taxon>
        <taxon>Mollusca</taxon>
        <taxon>Bivalvia</taxon>
        <taxon>Autobranchia</taxon>
        <taxon>Heteroconchia</taxon>
        <taxon>Euheterodonta</taxon>
        <taxon>Imparidentia</taxon>
        <taxon>Neoheterodontei</taxon>
        <taxon>Myida</taxon>
        <taxon>Dreissenoidea</taxon>
        <taxon>Dreissenidae</taxon>
        <taxon>Dreissena</taxon>
    </lineage>
</organism>